<evidence type="ECO:0000313" key="1">
    <source>
        <dbReference type="EMBL" id="KAF0318748.1"/>
    </source>
</evidence>
<accession>A0A8H3W0A0</accession>
<proteinExistence type="predicted"/>
<reference evidence="1 2" key="1">
    <citation type="submission" date="2019-12" db="EMBL/GenBank/DDBJ databases">
        <title>A genome sequence resource for the geographically widespread anthracnose pathogen Colletotrichum asianum.</title>
        <authorList>
            <person name="Meng Y."/>
        </authorList>
    </citation>
    <scope>NUCLEOTIDE SEQUENCE [LARGE SCALE GENOMIC DNA]</scope>
    <source>
        <strain evidence="1 2">ICMP 18580</strain>
    </source>
</reference>
<gene>
    <name evidence="1" type="ORF">GQ607_014035</name>
</gene>
<protein>
    <submittedName>
        <fullName evidence="1">Uncharacterized protein</fullName>
    </submittedName>
</protein>
<comment type="caution">
    <text evidence="1">The sequence shown here is derived from an EMBL/GenBank/DDBJ whole genome shotgun (WGS) entry which is preliminary data.</text>
</comment>
<dbReference type="EMBL" id="WOWK01000105">
    <property type="protein sequence ID" value="KAF0318748.1"/>
    <property type="molecule type" value="Genomic_DNA"/>
</dbReference>
<evidence type="ECO:0000313" key="2">
    <source>
        <dbReference type="Proteomes" id="UP000434172"/>
    </source>
</evidence>
<organism evidence="1 2">
    <name type="scientific">Colletotrichum asianum</name>
    <dbReference type="NCBI Taxonomy" id="702518"/>
    <lineage>
        <taxon>Eukaryota</taxon>
        <taxon>Fungi</taxon>
        <taxon>Dikarya</taxon>
        <taxon>Ascomycota</taxon>
        <taxon>Pezizomycotina</taxon>
        <taxon>Sordariomycetes</taxon>
        <taxon>Hypocreomycetidae</taxon>
        <taxon>Glomerellales</taxon>
        <taxon>Glomerellaceae</taxon>
        <taxon>Colletotrichum</taxon>
        <taxon>Colletotrichum gloeosporioides species complex</taxon>
    </lineage>
</organism>
<dbReference type="AlphaFoldDB" id="A0A8H3W0A0"/>
<keyword evidence="2" id="KW-1185">Reference proteome</keyword>
<sequence length="74" mass="8019">MGQLLEEVVKTLAGERNEGRDMRTLGMMMTGDSNASKGFALVRPNTDGYGGKLVASTRPIGRESATRGIEGRYR</sequence>
<name>A0A8H3W0A0_9PEZI</name>
<dbReference type="Proteomes" id="UP000434172">
    <property type="component" value="Unassembled WGS sequence"/>
</dbReference>